<dbReference type="Gene3D" id="3.40.1410.10">
    <property type="entry name" value="Chorismate lyase-like"/>
    <property type="match status" value="1"/>
</dbReference>
<accession>A0A383CXN3</accession>
<name>A0A383CXN3_9ZZZZ</name>
<organism evidence="1">
    <name type="scientific">marine metagenome</name>
    <dbReference type="NCBI Taxonomy" id="408172"/>
    <lineage>
        <taxon>unclassified sequences</taxon>
        <taxon>metagenomes</taxon>
        <taxon>ecological metagenomes</taxon>
    </lineage>
</organism>
<reference evidence="1" key="1">
    <citation type="submission" date="2018-05" db="EMBL/GenBank/DDBJ databases">
        <authorList>
            <person name="Lanie J.A."/>
            <person name="Ng W.-L."/>
            <person name="Kazmierczak K.M."/>
            <person name="Andrzejewski T.M."/>
            <person name="Davidsen T.M."/>
            <person name="Wayne K.J."/>
            <person name="Tettelin H."/>
            <person name="Glass J.I."/>
            <person name="Rusch D."/>
            <person name="Podicherti R."/>
            <person name="Tsui H.-C.T."/>
            <person name="Winkler M.E."/>
        </authorList>
    </citation>
    <scope>NUCLEOTIDE SEQUENCE</scope>
</reference>
<evidence type="ECO:0000313" key="1">
    <source>
        <dbReference type="EMBL" id="SVE36810.1"/>
    </source>
</evidence>
<dbReference type="InterPro" id="IPR028978">
    <property type="entry name" value="Chorismate_lyase_/UTRA_dom_sf"/>
</dbReference>
<feature type="non-terminal residue" evidence="1">
    <location>
        <position position="126"/>
    </location>
</feature>
<proteinExistence type="predicted"/>
<dbReference type="AlphaFoldDB" id="A0A383CXN3"/>
<dbReference type="EMBL" id="UINC01212468">
    <property type="protein sequence ID" value="SVE36810.1"/>
    <property type="molecule type" value="Genomic_DNA"/>
</dbReference>
<protein>
    <submittedName>
        <fullName evidence="1">Uncharacterized protein</fullName>
    </submittedName>
</protein>
<sequence>MTLEAEHDLLYPLSMFRSARRIPALSYETMEGSEMPLPYRDLLVHDGDMTSRLEQFHGMAIYVDRLHSSEDGGAYFREVILRRESDEVAVEYGAIEISLSALPEDERAEVLAARRPLGGILNHHRI</sequence>
<gene>
    <name evidence="1" type="ORF">METZ01_LOCUS489664</name>
</gene>
<dbReference type="SUPFAM" id="SSF64288">
    <property type="entry name" value="Chorismate lyase-like"/>
    <property type="match status" value="1"/>
</dbReference>